<evidence type="ECO:0000313" key="3">
    <source>
        <dbReference type="Proteomes" id="UP000185860"/>
    </source>
</evidence>
<dbReference type="InterPro" id="IPR042047">
    <property type="entry name" value="SleB_dom1"/>
</dbReference>
<dbReference type="InterPro" id="IPR011105">
    <property type="entry name" value="Cell_wall_hydrolase_SleB"/>
</dbReference>
<sequence length="127" mass="14136">MLARTIYGEARSESLEGKIAVAWVVKNRALKSPNYGWPNDIGDVAQQPWQFSAWNYNDPNKAIMQALNGQVLEDYKKIARDVLEGGIPDPTLGADHYYNPSAASPDWQYAGVQTTVIGNHVFRKLVS</sequence>
<proteinExistence type="predicted"/>
<dbReference type="EMBL" id="MRCE01000026">
    <property type="protein sequence ID" value="OKH33850.1"/>
    <property type="molecule type" value="Genomic_DNA"/>
</dbReference>
<evidence type="ECO:0000313" key="2">
    <source>
        <dbReference type="EMBL" id="OKH33850.1"/>
    </source>
</evidence>
<gene>
    <name evidence="2" type="ORF">NIES2119_22165</name>
</gene>
<dbReference type="Gene3D" id="6.20.240.60">
    <property type="match status" value="1"/>
</dbReference>
<dbReference type="GO" id="GO:0016787">
    <property type="term" value="F:hydrolase activity"/>
    <property type="evidence" value="ECO:0007669"/>
    <property type="project" value="InterPro"/>
</dbReference>
<feature type="domain" description="Cell wall hydrolase SleB" evidence="1">
    <location>
        <begin position="12"/>
        <end position="122"/>
    </location>
</feature>
<reference evidence="2 3" key="1">
    <citation type="submission" date="2016-11" db="EMBL/GenBank/DDBJ databases">
        <title>Draft Genome Sequences of Nine Cyanobacterial Strains from Diverse Habitats.</title>
        <authorList>
            <person name="Zhu T."/>
            <person name="Hou S."/>
            <person name="Lu X."/>
            <person name="Hess W.R."/>
        </authorList>
    </citation>
    <scope>NUCLEOTIDE SEQUENCE [LARGE SCALE GENOMIC DNA]</scope>
    <source>
        <strain evidence="2 3">IAM M-71</strain>
    </source>
</reference>
<evidence type="ECO:0000259" key="1">
    <source>
        <dbReference type="Pfam" id="PF07486"/>
    </source>
</evidence>
<accession>A0A1U7IBD4</accession>
<dbReference type="Gene3D" id="1.10.10.2520">
    <property type="entry name" value="Cell wall hydrolase SleB, domain 1"/>
    <property type="match status" value="1"/>
</dbReference>
<dbReference type="AlphaFoldDB" id="A0A1U7IBD4"/>
<dbReference type="Proteomes" id="UP000185860">
    <property type="component" value="Unassembled WGS sequence"/>
</dbReference>
<dbReference type="Pfam" id="PF07486">
    <property type="entry name" value="Hydrolase_2"/>
    <property type="match status" value="1"/>
</dbReference>
<protein>
    <recommendedName>
        <fullName evidence="1">Cell wall hydrolase SleB domain-containing protein</fullName>
    </recommendedName>
</protein>
<dbReference type="STRING" id="454136.NIES2119_22165"/>
<organism evidence="2 3">
    <name type="scientific">[Phormidium ambiguum] IAM M-71</name>
    <dbReference type="NCBI Taxonomy" id="454136"/>
    <lineage>
        <taxon>Bacteria</taxon>
        <taxon>Bacillati</taxon>
        <taxon>Cyanobacteriota</taxon>
        <taxon>Cyanophyceae</taxon>
        <taxon>Oscillatoriophycideae</taxon>
        <taxon>Aerosakkonematales</taxon>
        <taxon>Aerosakkonemataceae</taxon>
        <taxon>Floridanema</taxon>
    </lineage>
</organism>
<comment type="caution">
    <text evidence="2">The sequence shown here is derived from an EMBL/GenBank/DDBJ whole genome shotgun (WGS) entry which is preliminary data.</text>
</comment>
<name>A0A1U7IBD4_9CYAN</name>